<dbReference type="InterPro" id="IPR050766">
    <property type="entry name" value="Bact_Lucif_Oxidored"/>
</dbReference>
<dbReference type="Gene3D" id="3.20.20.30">
    <property type="entry name" value="Luciferase-like domain"/>
    <property type="match status" value="1"/>
</dbReference>
<evidence type="ECO:0000313" key="3">
    <source>
        <dbReference type="EMBL" id="MFD1881844.1"/>
    </source>
</evidence>
<reference evidence="4" key="1">
    <citation type="journal article" date="2019" name="Int. J. Syst. Evol. Microbiol.">
        <title>The Global Catalogue of Microorganisms (GCM) 10K type strain sequencing project: providing services to taxonomists for standard genome sequencing and annotation.</title>
        <authorList>
            <consortium name="The Broad Institute Genomics Platform"/>
            <consortium name="The Broad Institute Genome Sequencing Center for Infectious Disease"/>
            <person name="Wu L."/>
            <person name="Ma J."/>
        </authorList>
    </citation>
    <scope>NUCLEOTIDE SEQUENCE [LARGE SCALE GENOMIC DNA]</scope>
    <source>
        <strain evidence="4">CCUG 56029</strain>
    </source>
</reference>
<dbReference type="RefSeq" id="WP_379142033.1">
    <property type="nucleotide sequence ID" value="NZ_JBHUEN010000021.1"/>
</dbReference>
<dbReference type="PANTHER" id="PTHR30137">
    <property type="entry name" value="LUCIFERASE-LIKE MONOOXYGENASE"/>
    <property type="match status" value="1"/>
</dbReference>
<name>A0ABW4R6M1_9RHOB</name>
<dbReference type="PANTHER" id="PTHR30137:SF6">
    <property type="entry name" value="LUCIFERASE-LIKE MONOOXYGENASE"/>
    <property type="match status" value="1"/>
</dbReference>
<dbReference type="EC" id="1.-.-.-" evidence="3"/>
<dbReference type="SUPFAM" id="SSF51679">
    <property type="entry name" value="Bacterial luciferase-like"/>
    <property type="match status" value="1"/>
</dbReference>
<keyword evidence="3" id="KW-0560">Oxidoreductase</keyword>
<dbReference type="NCBIfam" id="TIGR03558">
    <property type="entry name" value="oxido_grp_1"/>
    <property type="match status" value="1"/>
</dbReference>
<evidence type="ECO:0000256" key="1">
    <source>
        <dbReference type="ARBA" id="ARBA00007789"/>
    </source>
</evidence>
<sequence length="325" mass="35143">MQRSILDLAPVPEGSDASDALANTLNLARNAENWGYHRYWLAEHHNMPGIASAATAILIGQVAAATKTIRVGAGGVMLPNHAPLRVAEEFGTLATLFPGRIDLGLGRAPGGDMAVARALRRSMGQADTFPQDVVELMTYLGPERPDAEVRAHPGEGTRVPIWMLGSSLFGAQLAAYLGLPYAFASHFAPGDLEQAIAIYREKFEPTGQEEKPRFMLAINVIAADTDAEAQRLRTSQMLAFARLRTGRPGKLPPPVDDIDAEIPAQIKPMVAHALSISAIGSPATVRAQLQDLVDRYRPDEVILTGQIWDPEARQKSFRIAAEVMD</sequence>
<accession>A0ABW4R6M1</accession>
<evidence type="ECO:0000313" key="4">
    <source>
        <dbReference type="Proteomes" id="UP001597213"/>
    </source>
</evidence>
<dbReference type="InterPro" id="IPR019949">
    <property type="entry name" value="CmoO-like"/>
</dbReference>
<gene>
    <name evidence="3" type="ORF">ACFSCT_08965</name>
</gene>
<feature type="domain" description="Luciferase-like" evidence="2">
    <location>
        <begin position="1"/>
        <end position="294"/>
    </location>
</feature>
<organism evidence="3 4">
    <name type="scientific">Paracoccus pacificus</name>
    <dbReference type="NCBI Taxonomy" id="1463598"/>
    <lineage>
        <taxon>Bacteria</taxon>
        <taxon>Pseudomonadati</taxon>
        <taxon>Pseudomonadota</taxon>
        <taxon>Alphaproteobacteria</taxon>
        <taxon>Rhodobacterales</taxon>
        <taxon>Paracoccaceae</taxon>
        <taxon>Paracoccus</taxon>
    </lineage>
</organism>
<dbReference type="Proteomes" id="UP001597213">
    <property type="component" value="Unassembled WGS sequence"/>
</dbReference>
<proteinExistence type="predicted"/>
<keyword evidence="4" id="KW-1185">Reference proteome</keyword>
<comment type="caution">
    <text evidence="3">The sequence shown here is derived from an EMBL/GenBank/DDBJ whole genome shotgun (WGS) entry which is preliminary data.</text>
</comment>
<dbReference type="InterPro" id="IPR036661">
    <property type="entry name" value="Luciferase-like_sf"/>
</dbReference>
<comment type="similarity">
    <text evidence="1">To bacterial alkanal monooxygenase alpha and beta chains.</text>
</comment>
<dbReference type="InterPro" id="IPR011251">
    <property type="entry name" value="Luciferase-like_dom"/>
</dbReference>
<protein>
    <submittedName>
        <fullName evidence="3">LLM class flavin-dependent oxidoreductase</fullName>
        <ecNumber evidence="3">1.-.-.-</ecNumber>
    </submittedName>
</protein>
<dbReference type="EMBL" id="JBHUEN010000021">
    <property type="protein sequence ID" value="MFD1881844.1"/>
    <property type="molecule type" value="Genomic_DNA"/>
</dbReference>
<evidence type="ECO:0000259" key="2">
    <source>
        <dbReference type="Pfam" id="PF00296"/>
    </source>
</evidence>
<dbReference type="Pfam" id="PF00296">
    <property type="entry name" value="Bac_luciferase"/>
    <property type="match status" value="1"/>
</dbReference>
<dbReference type="GO" id="GO:0016491">
    <property type="term" value="F:oxidoreductase activity"/>
    <property type="evidence" value="ECO:0007669"/>
    <property type="project" value="UniProtKB-KW"/>
</dbReference>